<sequence length="254" mass="27295">MNRPDPDTRYRAPALDKGLDILEILAAQDEAMTRAELVAAMGRSASEIYRMLERLVARGYVARLGGGDRYALTMKMFLLAHRHPPLRRLVAQAQPLMDGFARQTRQSCHLVAPDRGMGVVVAQASPVDTWEFRVRIGAPLDLTRTGSGLTLLAFQHPDRAADTLSQWGVAEAAAVLAPLRDHLDAIRAQGWREAPSAQVVGVVDLSAPVLGPDGDAAAVLTCAYVLHPGDDARTDRAGALAMLRETAAALSFTG</sequence>
<dbReference type="EMBL" id="FNNA01000004">
    <property type="protein sequence ID" value="SDX28454.1"/>
    <property type="molecule type" value="Genomic_DNA"/>
</dbReference>
<evidence type="ECO:0000256" key="1">
    <source>
        <dbReference type="ARBA" id="ARBA00023015"/>
    </source>
</evidence>
<dbReference type="InterPro" id="IPR014757">
    <property type="entry name" value="Tscrpt_reg_IclR_C"/>
</dbReference>
<dbReference type="Gene3D" id="3.30.450.40">
    <property type="match status" value="1"/>
</dbReference>
<dbReference type="Proteomes" id="UP000182944">
    <property type="component" value="Unassembled WGS sequence"/>
</dbReference>
<evidence type="ECO:0000313" key="5">
    <source>
        <dbReference type="Proteomes" id="UP000182944"/>
    </source>
</evidence>
<evidence type="ECO:0000256" key="3">
    <source>
        <dbReference type="ARBA" id="ARBA00023163"/>
    </source>
</evidence>
<accession>A0A1H3AH12</accession>
<keyword evidence="5" id="KW-1185">Reference proteome</keyword>
<evidence type="ECO:0000313" key="4">
    <source>
        <dbReference type="EMBL" id="SDX28454.1"/>
    </source>
</evidence>
<dbReference type="Pfam" id="PF01614">
    <property type="entry name" value="IclR_C"/>
    <property type="match status" value="1"/>
</dbReference>
<dbReference type="STRING" id="1545044.SAMN05444276_10462"/>
<dbReference type="GO" id="GO:0003677">
    <property type="term" value="F:DNA binding"/>
    <property type="evidence" value="ECO:0007669"/>
    <property type="project" value="UniProtKB-KW"/>
</dbReference>
<name>A0A1H3AH12_9RHOB</name>
<dbReference type="OrthoDB" id="6057486at2"/>
<dbReference type="RefSeq" id="WP_036734624.1">
    <property type="nucleotide sequence ID" value="NZ_CP051543.1"/>
</dbReference>
<dbReference type="InterPro" id="IPR005471">
    <property type="entry name" value="Tscrpt_reg_IclR_N"/>
</dbReference>
<dbReference type="GO" id="GO:0003700">
    <property type="term" value="F:DNA-binding transcription factor activity"/>
    <property type="evidence" value="ECO:0007669"/>
    <property type="project" value="TreeGrafter"/>
</dbReference>
<dbReference type="PROSITE" id="PS51078">
    <property type="entry name" value="ICLR_ED"/>
    <property type="match status" value="1"/>
</dbReference>
<dbReference type="GO" id="GO:0045892">
    <property type="term" value="P:negative regulation of DNA-templated transcription"/>
    <property type="evidence" value="ECO:0007669"/>
    <property type="project" value="TreeGrafter"/>
</dbReference>
<reference evidence="5" key="1">
    <citation type="submission" date="2016-10" db="EMBL/GenBank/DDBJ databases">
        <authorList>
            <person name="Varghese N."/>
            <person name="Submissions S."/>
        </authorList>
    </citation>
    <scope>NUCLEOTIDE SEQUENCE [LARGE SCALE GENOMIC DNA]</scope>
    <source>
        <strain evidence="5">DSM 29303</strain>
    </source>
</reference>
<dbReference type="InterPro" id="IPR029016">
    <property type="entry name" value="GAF-like_dom_sf"/>
</dbReference>
<keyword evidence="1" id="KW-0805">Transcription regulation</keyword>
<dbReference type="AlphaFoldDB" id="A0A1H3AH12"/>
<dbReference type="InterPro" id="IPR050707">
    <property type="entry name" value="HTH_MetabolicPath_Reg"/>
</dbReference>
<proteinExistence type="predicted"/>
<dbReference type="PROSITE" id="PS51077">
    <property type="entry name" value="HTH_ICLR"/>
    <property type="match status" value="1"/>
</dbReference>
<dbReference type="Gene3D" id="1.10.10.10">
    <property type="entry name" value="Winged helix-like DNA-binding domain superfamily/Winged helix DNA-binding domain"/>
    <property type="match status" value="1"/>
</dbReference>
<evidence type="ECO:0000256" key="2">
    <source>
        <dbReference type="ARBA" id="ARBA00023125"/>
    </source>
</evidence>
<dbReference type="Pfam" id="PF09339">
    <property type="entry name" value="HTH_IclR"/>
    <property type="match status" value="1"/>
</dbReference>
<dbReference type="SUPFAM" id="SSF46785">
    <property type="entry name" value="Winged helix' DNA-binding domain"/>
    <property type="match status" value="1"/>
</dbReference>
<dbReference type="PANTHER" id="PTHR30136:SF7">
    <property type="entry name" value="HTH-TYPE TRANSCRIPTIONAL REGULATOR KDGR-RELATED"/>
    <property type="match status" value="1"/>
</dbReference>
<organism evidence="4 5">
    <name type="scientific">Paracoccus sanguinis</name>
    <dbReference type="NCBI Taxonomy" id="1545044"/>
    <lineage>
        <taxon>Bacteria</taxon>
        <taxon>Pseudomonadati</taxon>
        <taxon>Pseudomonadota</taxon>
        <taxon>Alphaproteobacteria</taxon>
        <taxon>Rhodobacterales</taxon>
        <taxon>Paracoccaceae</taxon>
        <taxon>Paracoccus</taxon>
    </lineage>
</organism>
<gene>
    <name evidence="4" type="ORF">SAMN05444276_10462</name>
</gene>
<dbReference type="SUPFAM" id="SSF55781">
    <property type="entry name" value="GAF domain-like"/>
    <property type="match status" value="1"/>
</dbReference>
<keyword evidence="2" id="KW-0238">DNA-binding</keyword>
<dbReference type="PANTHER" id="PTHR30136">
    <property type="entry name" value="HELIX-TURN-HELIX TRANSCRIPTIONAL REGULATOR, ICLR FAMILY"/>
    <property type="match status" value="1"/>
</dbReference>
<keyword evidence="3" id="KW-0804">Transcription</keyword>
<dbReference type="SMART" id="SM00346">
    <property type="entry name" value="HTH_ICLR"/>
    <property type="match status" value="1"/>
</dbReference>
<dbReference type="InterPro" id="IPR036388">
    <property type="entry name" value="WH-like_DNA-bd_sf"/>
</dbReference>
<protein>
    <submittedName>
        <fullName evidence="4">Transcriptional regulator, IclR family</fullName>
    </submittedName>
</protein>
<dbReference type="InterPro" id="IPR036390">
    <property type="entry name" value="WH_DNA-bd_sf"/>
</dbReference>